<reference evidence="1 2" key="1">
    <citation type="journal article" date="2019" name="Sci. Rep.">
        <title>Orb-weaving spider Araneus ventricosus genome elucidates the spidroin gene catalogue.</title>
        <authorList>
            <person name="Kono N."/>
            <person name="Nakamura H."/>
            <person name="Ohtoshi R."/>
            <person name="Moran D.A.P."/>
            <person name="Shinohara A."/>
            <person name="Yoshida Y."/>
            <person name="Fujiwara M."/>
            <person name="Mori M."/>
            <person name="Tomita M."/>
            <person name="Arakawa K."/>
        </authorList>
    </citation>
    <scope>NUCLEOTIDE SEQUENCE [LARGE SCALE GENOMIC DNA]</scope>
</reference>
<feature type="non-terminal residue" evidence="1">
    <location>
        <position position="75"/>
    </location>
</feature>
<proteinExistence type="predicted"/>
<gene>
    <name evidence="1" type="ORF">AVEN_104076_1</name>
</gene>
<dbReference type="EMBL" id="BGPR01047507">
    <property type="protein sequence ID" value="GBO24542.1"/>
    <property type="molecule type" value="Genomic_DNA"/>
</dbReference>
<dbReference type="Proteomes" id="UP000499080">
    <property type="component" value="Unassembled WGS sequence"/>
</dbReference>
<keyword evidence="2" id="KW-1185">Reference proteome</keyword>
<accession>A0A4Y2VJ27</accession>
<evidence type="ECO:0000313" key="2">
    <source>
        <dbReference type="Proteomes" id="UP000499080"/>
    </source>
</evidence>
<dbReference type="AlphaFoldDB" id="A0A4Y2VJ27"/>
<protein>
    <submittedName>
        <fullName evidence="1">Uncharacterized protein</fullName>
    </submittedName>
</protein>
<evidence type="ECO:0000313" key="1">
    <source>
        <dbReference type="EMBL" id="GBO24542.1"/>
    </source>
</evidence>
<sequence>MGKQSQGEMVITCPSKRKTAGNKCRKIGIKGIPKILSPIATVSRIWDHCSGVKLTEEKDIAGRHFPSVMLNQEKE</sequence>
<comment type="caution">
    <text evidence="1">The sequence shown here is derived from an EMBL/GenBank/DDBJ whole genome shotgun (WGS) entry which is preliminary data.</text>
</comment>
<name>A0A4Y2VJ27_ARAVE</name>
<organism evidence="1 2">
    <name type="scientific">Araneus ventricosus</name>
    <name type="common">Orbweaver spider</name>
    <name type="synonym">Epeira ventricosa</name>
    <dbReference type="NCBI Taxonomy" id="182803"/>
    <lineage>
        <taxon>Eukaryota</taxon>
        <taxon>Metazoa</taxon>
        <taxon>Ecdysozoa</taxon>
        <taxon>Arthropoda</taxon>
        <taxon>Chelicerata</taxon>
        <taxon>Arachnida</taxon>
        <taxon>Araneae</taxon>
        <taxon>Araneomorphae</taxon>
        <taxon>Entelegynae</taxon>
        <taxon>Araneoidea</taxon>
        <taxon>Araneidae</taxon>
        <taxon>Araneus</taxon>
    </lineage>
</organism>